<dbReference type="InParanoid" id="D8LM44"/>
<evidence type="ECO:0000256" key="2">
    <source>
        <dbReference type="ARBA" id="ARBA00022737"/>
    </source>
</evidence>
<dbReference type="PROSITE" id="PS50082">
    <property type="entry name" value="WD_REPEATS_2"/>
    <property type="match status" value="2"/>
</dbReference>
<dbReference type="SUPFAM" id="SSF50978">
    <property type="entry name" value="WD40 repeat-like"/>
    <property type="match status" value="1"/>
</dbReference>
<feature type="region of interest" description="Disordered" evidence="4">
    <location>
        <begin position="399"/>
        <end position="425"/>
    </location>
</feature>
<evidence type="ECO:0000256" key="1">
    <source>
        <dbReference type="ARBA" id="ARBA00022574"/>
    </source>
</evidence>
<dbReference type="SMART" id="SM00320">
    <property type="entry name" value="WD40"/>
    <property type="match status" value="5"/>
</dbReference>
<dbReference type="Pfam" id="PF00400">
    <property type="entry name" value="WD40"/>
    <property type="match status" value="2"/>
</dbReference>
<dbReference type="PANTHER" id="PTHR44499:SF1">
    <property type="entry name" value="JOUBERIN"/>
    <property type="match status" value="1"/>
</dbReference>
<accession>D8LM44</accession>
<dbReference type="EMBL" id="FN649741">
    <property type="protein sequence ID" value="CBN76192.1"/>
    <property type="molecule type" value="Genomic_DNA"/>
</dbReference>
<dbReference type="Proteomes" id="UP000002630">
    <property type="component" value="Linkage Group LG16"/>
</dbReference>
<dbReference type="OrthoDB" id="2096344at2759"/>
<feature type="region of interest" description="Disordered" evidence="4">
    <location>
        <begin position="128"/>
        <end position="149"/>
    </location>
</feature>
<protein>
    <submittedName>
        <fullName evidence="5">Similar to jouberin isoform 1</fullName>
    </submittedName>
</protein>
<dbReference type="InterPro" id="IPR052803">
    <property type="entry name" value="Cilium-Associated_Jouberin"/>
</dbReference>
<dbReference type="eggNOG" id="KOG0266">
    <property type="taxonomic scope" value="Eukaryota"/>
</dbReference>
<dbReference type="EMBL" id="FN648580">
    <property type="protein sequence ID" value="CBN76192.1"/>
    <property type="molecule type" value="Genomic_DNA"/>
</dbReference>
<feature type="region of interest" description="Disordered" evidence="4">
    <location>
        <begin position="247"/>
        <end position="288"/>
    </location>
</feature>
<keyword evidence="6" id="KW-1185">Reference proteome</keyword>
<dbReference type="GO" id="GO:0044458">
    <property type="term" value="P:motile cilium assembly"/>
    <property type="evidence" value="ECO:0007669"/>
    <property type="project" value="TreeGrafter"/>
</dbReference>
<reference evidence="5 6" key="1">
    <citation type="journal article" date="2010" name="Nature">
        <title>The Ectocarpus genome and the independent evolution of multicellularity in brown algae.</title>
        <authorList>
            <person name="Cock J.M."/>
            <person name="Sterck L."/>
            <person name="Rouze P."/>
            <person name="Scornet D."/>
            <person name="Allen A.E."/>
            <person name="Amoutzias G."/>
            <person name="Anthouard V."/>
            <person name="Artiguenave F."/>
            <person name="Aury J.M."/>
            <person name="Badger J.H."/>
            <person name="Beszteri B."/>
            <person name="Billiau K."/>
            <person name="Bonnet E."/>
            <person name="Bothwell J.H."/>
            <person name="Bowler C."/>
            <person name="Boyen C."/>
            <person name="Brownlee C."/>
            <person name="Carrano C.J."/>
            <person name="Charrier B."/>
            <person name="Cho G.Y."/>
            <person name="Coelho S.M."/>
            <person name="Collen J."/>
            <person name="Corre E."/>
            <person name="Da Silva C."/>
            <person name="Delage L."/>
            <person name="Delaroque N."/>
            <person name="Dittami S.M."/>
            <person name="Doulbeau S."/>
            <person name="Elias M."/>
            <person name="Farnham G."/>
            <person name="Gachon C.M."/>
            <person name="Gschloessl B."/>
            <person name="Heesch S."/>
            <person name="Jabbari K."/>
            <person name="Jubin C."/>
            <person name="Kawai H."/>
            <person name="Kimura K."/>
            <person name="Kloareg B."/>
            <person name="Kupper F.C."/>
            <person name="Lang D."/>
            <person name="Le Bail A."/>
            <person name="Leblanc C."/>
            <person name="Lerouge P."/>
            <person name="Lohr M."/>
            <person name="Lopez P.J."/>
            <person name="Martens C."/>
            <person name="Maumus F."/>
            <person name="Michel G."/>
            <person name="Miranda-Saavedra D."/>
            <person name="Morales J."/>
            <person name="Moreau H."/>
            <person name="Motomura T."/>
            <person name="Nagasato C."/>
            <person name="Napoli C.A."/>
            <person name="Nelson D.R."/>
            <person name="Nyvall-Collen P."/>
            <person name="Peters A.F."/>
            <person name="Pommier C."/>
            <person name="Potin P."/>
            <person name="Poulain J."/>
            <person name="Quesneville H."/>
            <person name="Read B."/>
            <person name="Rensing S.A."/>
            <person name="Ritter A."/>
            <person name="Rousvoal S."/>
            <person name="Samanta M."/>
            <person name="Samson G."/>
            <person name="Schroeder D.C."/>
            <person name="Segurens B."/>
            <person name="Strittmatter M."/>
            <person name="Tonon T."/>
            <person name="Tregear J.W."/>
            <person name="Valentin K."/>
            <person name="von Dassow P."/>
            <person name="Yamagishi T."/>
            <person name="Van de Peer Y."/>
            <person name="Wincker P."/>
        </authorList>
    </citation>
    <scope>NUCLEOTIDE SEQUENCE [LARGE SCALE GENOMIC DNA]</scope>
    <source>
        <strain evidence="6">Ec32 / CCAP1310/4</strain>
    </source>
</reference>
<dbReference type="PRINTS" id="PR00320">
    <property type="entry name" value="GPROTEINBRPT"/>
</dbReference>
<dbReference type="GO" id="GO:0036064">
    <property type="term" value="C:ciliary basal body"/>
    <property type="evidence" value="ECO:0007669"/>
    <property type="project" value="TreeGrafter"/>
</dbReference>
<name>D8LM44_ECTSI</name>
<dbReference type="STRING" id="2880.D8LM44"/>
<dbReference type="InterPro" id="IPR015943">
    <property type="entry name" value="WD40/YVTN_repeat-like_dom_sf"/>
</dbReference>
<evidence type="ECO:0000256" key="3">
    <source>
        <dbReference type="PROSITE-ProRule" id="PRU00221"/>
    </source>
</evidence>
<proteinExistence type="predicted"/>
<dbReference type="AlphaFoldDB" id="D8LM44"/>
<keyword evidence="2" id="KW-0677">Repeat</keyword>
<dbReference type="InterPro" id="IPR036322">
    <property type="entry name" value="WD40_repeat_dom_sf"/>
</dbReference>
<dbReference type="Gene3D" id="2.130.10.10">
    <property type="entry name" value="YVTN repeat-like/Quinoprotein amine dehydrogenase"/>
    <property type="match status" value="1"/>
</dbReference>
<dbReference type="InterPro" id="IPR001680">
    <property type="entry name" value="WD40_rpt"/>
</dbReference>
<feature type="compositionally biased region" description="Low complexity" evidence="4">
    <location>
        <begin position="21"/>
        <end position="36"/>
    </location>
</feature>
<feature type="repeat" description="WD" evidence="3">
    <location>
        <begin position="357"/>
        <end position="391"/>
    </location>
</feature>
<dbReference type="InterPro" id="IPR020472">
    <property type="entry name" value="WD40_PAC1"/>
</dbReference>
<feature type="repeat" description="WD" evidence="3">
    <location>
        <begin position="629"/>
        <end position="659"/>
    </location>
</feature>
<gene>
    <name evidence="5" type="ORF">Esi_0384_0010</name>
</gene>
<sequence>MIIVHIVDSSTGRYLARRPSPKAAAAASGGAAFSPRQFNRDGAGGEVDQTRGHPPPPAGKPQQQRERRGKSEEEDPAGEYERVEVGGATTTFEERTVWDLTAGGGLVKIAWAFLKPVGAQGECNVGVRNGDHFQPSSSSSQEDSGGGDCARRSRLQLFQHQPLSMLARWQARREGFPRLPPPAASDVPDVFLQFLLANRKRYPATLAVSVGPTPRPTPVLVARRPKASHEREHHNLSYEALAAMRQQSREDRENDEAAGILPAGGRSGRDGGGGGGGGKGANASAVARTRRLRDKNEPCVLPDRLLHRVYAGQNGAMTLAFSGSGSLLAAACCDDPLPGRFPIRLIDPETGRCRHELGGHACMVYSLVWSPGDSFLLSASADGTAKVWRISAVSNAGGVGNTGSHPGEGAPASAEGLPATATRGGKDDGPRLACVLQHAPPCFVYAAVFQPAEVMDRTRGTTATALDHQSPSSESSECALVVTGAYDRRLRLWDTTAAVATPAREGGRAKMLGTLSSKMVHESHVNAIVYDSRNSRLYSGDGAGVIVVWRRGGGGQGGVEDYGILRKVQHADLIGKAITSLALAPRLRRGQLLVQAHGNTLRLLDLGTYRLVNPGFAGGATAKSLIRASFSPDGRFVVSGSETGRVRVWESQEGKRVKTPLQTLGTACCLRGVGWHPNQHVVALAGYGQDAPVLLYCGEARADKQAKGVLETCMPSAMQEQAAREAQASAEEHRRRLDNRQRLRELRIKRLRAKALGQTDGPLATAKGQGGSEPESGIVAALAALTAGGNQQR</sequence>
<keyword evidence="1 3" id="KW-0853">WD repeat</keyword>
<feature type="compositionally biased region" description="Gly residues" evidence="4">
    <location>
        <begin position="270"/>
        <end position="280"/>
    </location>
</feature>
<evidence type="ECO:0000313" key="5">
    <source>
        <dbReference type="EMBL" id="CBN76192.1"/>
    </source>
</evidence>
<dbReference type="PROSITE" id="PS50294">
    <property type="entry name" value="WD_REPEATS_REGION"/>
    <property type="match status" value="1"/>
</dbReference>
<evidence type="ECO:0000313" key="6">
    <source>
        <dbReference type="Proteomes" id="UP000002630"/>
    </source>
</evidence>
<evidence type="ECO:0000256" key="4">
    <source>
        <dbReference type="SAM" id="MobiDB-lite"/>
    </source>
</evidence>
<dbReference type="PANTHER" id="PTHR44499">
    <property type="entry name" value="JOUBERIN"/>
    <property type="match status" value="1"/>
</dbReference>
<organism evidence="5 6">
    <name type="scientific">Ectocarpus siliculosus</name>
    <name type="common">Brown alga</name>
    <name type="synonym">Conferva siliculosa</name>
    <dbReference type="NCBI Taxonomy" id="2880"/>
    <lineage>
        <taxon>Eukaryota</taxon>
        <taxon>Sar</taxon>
        <taxon>Stramenopiles</taxon>
        <taxon>Ochrophyta</taxon>
        <taxon>PX clade</taxon>
        <taxon>Phaeophyceae</taxon>
        <taxon>Ectocarpales</taxon>
        <taxon>Ectocarpaceae</taxon>
        <taxon>Ectocarpus</taxon>
    </lineage>
</organism>
<feature type="region of interest" description="Disordered" evidence="4">
    <location>
        <begin position="10"/>
        <end position="88"/>
    </location>
</feature>